<gene>
    <name evidence="2" type="ORF">KSP40_PGU022591</name>
</gene>
<dbReference type="EMBL" id="JBBWWR010000014">
    <property type="protein sequence ID" value="KAK8953485.1"/>
    <property type="molecule type" value="Genomic_DNA"/>
</dbReference>
<evidence type="ECO:0000256" key="1">
    <source>
        <dbReference type="SAM" id="MobiDB-lite"/>
    </source>
</evidence>
<feature type="compositionally biased region" description="Pro residues" evidence="1">
    <location>
        <begin position="49"/>
        <end position="70"/>
    </location>
</feature>
<name>A0ABR2LX71_9ASPA</name>
<proteinExistence type="predicted"/>
<organism evidence="2 3">
    <name type="scientific">Platanthera guangdongensis</name>
    <dbReference type="NCBI Taxonomy" id="2320717"/>
    <lineage>
        <taxon>Eukaryota</taxon>
        <taxon>Viridiplantae</taxon>
        <taxon>Streptophyta</taxon>
        <taxon>Embryophyta</taxon>
        <taxon>Tracheophyta</taxon>
        <taxon>Spermatophyta</taxon>
        <taxon>Magnoliopsida</taxon>
        <taxon>Liliopsida</taxon>
        <taxon>Asparagales</taxon>
        <taxon>Orchidaceae</taxon>
        <taxon>Orchidoideae</taxon>
        <taxon>Orchideae</taxon>
        <taxon>Orchidinae</taxon>
        <taxon>Platanthera</taxon>
    </lineage>
</organism>
<feature type="compositionally biased region" description="Pro residues" evidence="1">
    <location>
        <begin position="7"/>
        <end position="20"/>
    </location>
</feature>
<evidence type="ECO:0000313" key="2">
    <source>
        <dbReference type="EMBL" id="KAK8953485.1"/>
    </source>
</evidence>
<keyword evidence="3" id="KW-1185">Reference proteome</keyword>
<reference evidence="2 3" key="1">
    <citation type="journal article" date="2022" name="Nat. Plants">
        <title>Genomes of leafy and leafless Platanthera orchids illuminate the evolution of mycoheterotrophy.</title>
        <authorList>
            <person name="Li M.H."/>
            <person name="Liu K.W."/>
            <person name="Li Z."/>
            <person name="Lu H.C."/>
            <person name="Ye Q.L."/>
            <person name="Zhang D."/>
            <person name="Wang J.Y."/>
            <person name="Li Y.F."/>
            <person name="Zhong Z.M."/>
            <person name="Liu X."/>
            <person name="Yu X."/>
            <person name="Liu D.K."/>
            <person name="Tu X.D."/>
            <person name="Liu B."/>
            <person name="Hao Y."/>
            <person name="Liao X.Y."/>
            <person name="Jiang Y.T."/>
            <person name="Sun W.H."/>
            <person name="Chen J."/>
            <person name="Chen Y.Q."/>
            <person name="Ai Y."/>
            <person name="Zhai J.W."/>
            <person name="Wu S.S."/>
            <person name="Zhou Z."/>
            <person name="Hsiao Y.Y."/>
            <person name="Wu W.L."/>
            <person name="Chen Y.Y."/>
            <person name="Lin Y.F."/>
            <person name="Hsu J.L."/>
            <person name="Li C.Y."/>
            <person name="Wang Z.W."/>
            <person name="Zhao X."/>
            <person name="Zhong W.Y."/>
            <person name="Ma X.K."/>
            <person name="Ma L."/>
            <person name="Huang J."/>
            <person name="Chen G.Z."/>
            <person name="Huang M.Z."/>
            <person name="Huang L."/>
            <person name="Peng D.H."/>
            <person name="Luo Y.B."/>
            <person name="Zou S.Q."/>
            <person name="Chen S.P."/>
            <person name="Lan S."/>
            <person name="Tsai W.C."/>
            <person name="Van de Peer Y."/>
            <person name="Liu Z.J."/>
        </authorList>
    </citation>
    <scope>NUCLEOTIDE SEQUENCE [LARGE SCALE GENOMIC DNA]</scope>
    <source>
        <strain evidence="2">Lor288</strain>
    </source>
</reference>
<comment type="caution">
    <text evidence="2">The sequence shown here is derived from an EMBL/GenBank/DDBJ whole genome shotgun (WGS) entry which is preliminary data.</text>
</comment>
<feature type="region of interest" description="Disordered" evidence="1">
    <location>
        <begin position="1"/>
        <end position="24"/>
    </location>
</feature>
<dbReference type="Proteomes" id="UP001412067">
    <property type="component" value="Unassembled WGS sequence"/>
</dbReference>
<feature type="region of interest" description="Disordered" evidence="1">
    <location>
        <begin position="45"/>
        <end position="81"/>
    </location>
</feature>
<evidence type="ECO:0000313" key="3">
    <source>
        <dbReference type="Proteomes" id="UP001412067"/>
    </source>
</evidence>
<sequence>MKGHPSIHPPPPPPPLPPPSSSIFSQIFTQRKGGCKCKRFNTIPAIRYSPPPPYPIPPPSPLPPPPPPPAAMITVATGNPP</sequence>
<accession>A0ABR2LX71</accession>
<protein>
    <submittedName>
        <fullName evidence="2">Uncharacterized protein</fullName>
    </submittedName>
</protein>